<evidence type="ECO:0000256" key="7">
    <source>
        <dbReference type="ARBA" id="ARBA00035286"/>
    </source>
</evidence>
<gene>
    <name evidence="11" type="ORF">RR48_13743</name>
</gene>
<keyword evidence="5" id="KW-0496">Mitochondrion</keyword>
<reference evidence="11 12" key="1">
    <citation type="journal article" date="2015" name="Nat. Commun.">
        <title>Outbred genome sequencing and CRISPR/Cas9 gene editing in butterflies.</title>
        <authorList>
            <person name="Li X."/>
            <person name="Fan D."/>
            <person name="Zhang W."/>
            <person name="Liu G."/>
            <person name="Zhang L."/>
            <person name="Zhao L."/>
            <person name="Fang X."/>
            <person name="Chen L."/>
            <person name="Dong Y."/>
            <person name="Chen Y."/>
            <person name="Ding Y."/>
            <person name="Zhao R."/>
            <person name="Feng M."/>
            <person name="Zhu Y."/>
            <person name="Feng Y."/>
            <person name="Jiang X."/>
            <person name="Zhu D."/>
            <person name="Xiang H."/>
            <person name="Feng X."/>
            <person name="Li S."/>
            <person name="Wang J."/>
            <person name="Zhang G."/>
            <person name="Kronforst M.R."/>
            <person name="Wang W."/>
        </authorList>
    </citation>
    <scope>NUCLEOTIDE SEQUENCE [LARGE SCALE GENOMIC DNA]</scope>
    <source>
        <strain evidence="11">Ya'a_city_454_Pm</strain>
        <tissue evidence="11">Whole body</tissue>
    </source>
</reference>
<dbReference type="InterPro" id="IPR047867">
    <property type="entry name" value="Ribosomal_uL22_bac/org-type"/>
</dbReference>
<name>A0A194RH29_PAPMA</name>
<comment type="similarity">
    <text evidence="2 10">Belongs to the universal ribosomal protein uL22 family.</text>
</comment>
<comment type="subunit">
    <text evidence="9">Component of the mitochondrial ribosome large subunit (39S) which comprises a 16S rRNA and about 50 distinct proteins.</text>
</comment>
<dbReference type="Gene3D" id="3.90.470.10">
    <property type="entry name" value="Ribosomal protein L22/L17"/>
    <property type="match status" value="2"/>
</dbReference>
<organism evidence="11 12">
    <name type="scientific">Papilio machaon</name>
    <name type="common">Old World swallowtail butterfly</name>
    <dbReference type="NCBI Taxonomy" id="76193"/>
    <lineage>
        <taxon>Eukaryota</taxon>
        <taxon>Metazoa</taxon>
        <taxon>Ecdysozoa</taxon>
        <taxon>Arthropoda</taxon>
        <taxon>Hexapoda</taxon>
        <taxon>Insecta</taxon>
        <taxon>Pterygota</taxon>
        <taxon>Neoptera</taxon>
        <taxon>Endopterygota</taxon>
        <taxon>Lepidoptera</taxon>
        <taxon>Glossata</taxon>
        <taxon>Ditrysia</taxon>
        <taxon>Papilionoidea</taxon>
        <taxon>Papilionidae</taxon>
        <taxon>Papilioninae</taxon>
        <taxon>Papilio</taxon>
    </lineage>
</organism>
<dbReference type="InterPro" id="IPR001063">
    <property type="entry name" value="Ribosomal_uL22"/>
</dbReference>
<dbReference type="GO" id="GO:0003735">
    <property type="term" value="F:structural constituent of ribosome"/>
    <property type="evidence" value="ECO:0007669"/>
    <property type="project" value="InterPro"/>
</dbReference>
<dbReference type="GO" id="GO:0006412">
    <property type="term" value="P:translation"/>
    <property type="evidence" value="ECO:0007669"/>
    <property type="project" value="InterPro"/>
</dbReference>
<dbReference type="CDD" id="cd00336">
    <property type="entry name" value="Ribosomal_L22"/>
    <property type="match status" value="1"/>
</dbReference>
<evidence type="ECO:0000256" key="8">
    <source>
        <dbReference type="ARBA" id="ARBA00035506"/>
    </source>
</evidence>
<dbReference type="Proteomes" id="UP000053240">
    <property type="component" value="Unassembled WGS sequence"/>
</dbReference>
<evidence type="ECO:0000256" key="3">
    <source>
        <dbReference type="ARBA" id="ARBA00022946"/>
    </source>
</evidence>
<keyword evidence="12" id="KW-1185">Reference proteome</keyword>
<evidence type="ECO:0000256" key="6">
    <source>
        <dbReference type="ARBA" id="ARBA00023274"/>
    </source>
</evidence>
<dbReference type="EMBL" id="KQ460205">
    <property type="protein sequence ID" value="KPJ16887.1"/>
    <property type="molecule type" value="Genomic_DNA"/>
</dbReference>
<proteinExistence type="inferred from homology"/>
<dbReference type="FunCoup" id="A0A194RH29">
    <property type="interactions" value="1204"/>
</dbReference>
<comment type="subcellular location">
    <subcellularLocation>
        <location evidence="1">Mitochondrion</location>
    </subcellularLocation>
</comment>
<evidence type="ECO:0000256" key="5">
    <source>
        <dbReference type="ARBA" id="ARBA00023128"/>
    </source>
</evidence>
<keyword evidence="6 10" id="KW-0687">Ribonucleoprotein</keyword>
<keyword evidence="3" id="KW-0809">Transit peptide</keyword>
<evidence type="ECO:0000313" key="12">
    <source>
        <dbReference type="Proteomes" id="UP000053240"/>
    </source>
</evidence>
<dbReference type="SUPFAM" id="SSF54843">
    <property type="entry name" value="Ribosomal protein L22"/>
    <property type="match status" value="2"/>
</dbReference>
<dbReference type="PANTHER" id="PTHR13501">
    <property type="entry name" value="CHLOROPLAST 50S RIBOSOMAL PROTEIN L22-RELATED"/>
    <property type="match status" value="1"/>
</dbReference>
<protein>
    <recommendedName>
        <fullName evidence="7">Large ribosomal subunit protein uL22m</fullName>
    </recommendedName>
    <alternativeName>
        <fullName evidence="8">39S ribosomal protein L22, mitochondrial</fullName>
    </alternativeName>
</protein>
<dbReference type="InterPro" id="IPR036394">
    <property type="entry name" value="Ribosomal_uL22_sf"/>
</dbReference>
<dbReference type="Pfam" id="PF00237">
    <property type="entry name" value="Ribosomal_L22"/>
    <property type="match status" value="1"/>
</dbReference>
<evidence type="ECO:0000256" key="10">
    <source>
        <dbReference type="RuleBase" id="RU004005"/>
    </source>
</evidence>
<keyword evidence="4 10" id="KW-0689">Ribosomal protein</keyword>
<evidence type="ECO:0000256" key="4">
    <source>
        <dbReference type="ARBA" id="ARBA00022980"/>
    </source>
</evidence>
<dbReference type="AlphaFoldDB" id="A0A194RH29"/>
<dbReference type="PANTHER" id="PTHR13501:SF8">
    <property type="entry name" value="LARGE RIBOSOMAL SUBUNIT PROTEIN UL22M"/>
    <property type="match status" value="1"/>
</dbReference>
<dbReference type="InParanoid" id="A0A194RH29"/>
<accession>A0A194RH29</accession>
<evidence type="ECO:0000256" key="1">
    <source>
        <dbReference type="ARBA" id="ARBA00004173"/>
    </source>
</evidence>
<sequence length="287" mass="33639">MNTILKHLCGVGLTSNHVYGIHTSAPIAAWAKAKTPRRFLEYNRKIFPPQAIGEDPRPAFVCHQKTNFKYSPKKLWYIASFVRGMTVDEAIKQLSFVNKKGAVFVKEAIQEAQELAVKNHNVEYKSNLWVAESFANKGMLIKGIRRHARGRMGEVRYMYSHYFVRLEEGKPPKDYYKRNELTPQEQLDSWLEQMRKRKIGVPKGYVHMKGGDRGAESFANKGMMIKGIRRHARGRMGEVRYMYSHYFVRLEEGKPPKDYYKRNELTPQEQLDSWLEQMRKRKIVNSY</sequence>
<evidence type="ECO:0000256" key="9">
    <source>
        <dbReference type="ARBA" id="ARBA00038782"/>
    </source>
</evidence>
<dbReference type="FunFam" id="3.90.470.10:FF:000009">
    <property type="entry name" value="39S ribosomal protein L22, mitochondrial"/>
    <property type="match status" value="1"/>
</dbReference>
<evidence type="ECO:0000256" key="2">
    <source>
        <dbReference type="ARBA" id="ARBA00009451"/>
    </source>
</evidence>
<dbReference type="STRING" id="76193.A0A194RH29"/>
<evidence type="ECO:0000313" key="11">
    <source>
        <dbReference type="EMBL" id="KPJ16887.1"/>
    </source>
</evidence>
<dbReference type="GO" id="GO:0005762">
    <property type="term" value="C:mitochondrial large ribosomal subunit"/>
    <property type="evidence" value="ECO:0007669"/>
    <property type="project" value="TreeGrafter"/>
</dbReference>